<dbReference type="PANTHER" id="PTHR43649:SF27">
    <property type="entry name" value="EXTRACELLULAR SOLUTE-BINDING PROTEIN FAMILY 1"/>
    <property type="match status" value="1"/>
</dbReference>
<dbReference type="Pfam" id="PF01547">
    <property type="entry name" value="SBP_bac_1"/>
    <property type="match status" value="1"/>
</dbReference>
<proteinExistence type="predicted"/>
<protein>
    <submittedName>
        <fullName evidence="2">ABC-type glycerol-3-phosphate transport system, substrate-binding protein</fullName>
    </submittedName>
</protein>
<dbReference type="RefSeq" id="WP_177170453.1">
    <property type="nucleotide sequence ID" value="NZ_FNYW01000002.1"/>
</dbReference>
<dbReference type="PANTHER" id="PTHR43649">
    <property type="entry name" value="ARABINOSE-BINDING PROTEIN-RELATED"/>
    <property type="match status" value="1"/>
</dbReference>
<evidence type="ECO:0000313" key="3">
    <source>
        <dbReference type="Proteomes" id="UP000198564"/>
    </source>
</evidence>
<evidence type="ECO:0000313" key="2">
    <source>
        <dbReference type="EMBL" id="SEI53607.1"/>
    </source>
</evidence>
<accession>A0A1H6RM36</accession>
<dbReference type="Gene3D" id="3.40.190.10">
    <property type="entry name" value="Periplasmic binding protein-like II"/>
    <property type="match status" value="1"/>
</dbReference>
<dbReference type="SUPFAM" id="SSF53850">
    <property type="entry name" value="Periplasmic binding protein-like II"/>
    <property type="match status" value="1"/>
</dbReference>
<evidence type="ECO:0000256" key="1">
    <source>
        <dbReference type="SAM" id="SignalP"/>
    </source>
</evidence>
<dbReference type="Gene3D" id="2.60.120.260">
    <property type="entry name" value="Galactose-binding domain-like"/>
    <property type="match status" value="2"/>
</dbReference>
<feature type="signal peptide" evidence="1">
    <location>
        <begin position="1"/>
        <end position="28"/>
    </location>
</feature>
<organism evidence="2 3">
    <name type="scientific">Alkalibacterium gilvum</name>
    <dbReference type="NCBI Taxonomy" id="1130080"/>
    <lineage>
        <taxon>Bacteria</taxon>
        <taxon>Bacillati</taxon>
        <taxon>Bacillota</taxon>
        <taxon>Bacilli</taxon>
        <taxon>Lactobacillales</taxon>
        <taxon>Carnobacteriaceae</taxon>
        <taxon>Alkalibacterium</taxon>
    </lineage>
</organism>
<feature type="chain" id="PRO_5011685533" evidence="1">
    <location>
        <begin position="29"/>
        <end position="998"/>
    </location>
</feature>
<sequence>MKSRRLKRLIGMLSLSAVFTINFTQSYAEEKITNNSEESTETSTLLDQDYQDIVEKPYHKVLNEWDDVSEGDSGFQAVISPSSFKGDKKENLITEDTRGYEKNVWHLGDDDELSFEVDIEESGLYHVGMDYYRLNEGLVDPELSIKVNDEFQYFESRRIIAPTYWENESNDFEENRHGNELVPNQVAIEDWFTMTFKDPNNEFAKGLLFYLEEGTNEITLTHASGEMLIGDIKVFSPEDIITYERYSKNFSDEQTKDELLVQEAEHPDRKNSSYIRPIARKDVNAVPYEVSSQKLNTFGGDSWTKGGQSVTYDITVLKEGLYNITLKTLQDVKQDVPVFRTIEINGDIPFKAFENYRIEPSNDWMNQTLVNEDNEPYSVYLEEGKNTITLTASITPLTPLVNELNEMLQSINTLGLSISRLTGNQPDMNRDWDISEYIPDIKERFTVWIDSLNSYAKNLNTLYGNKEDKTTDEVSLELLIQRLESLRAEPDELPNRLTELSEGSSSATQMVGDLISRLQESPLSLDRFYVHSENSDLPAPKKKFLNRMSNKVKEFVASFTAKTFDVEDTDSDVLEVWVGRNQQYVELMQNMVDANYTAQTGKEVRLSVMPNEQKLILANSSDQQPDVALGVSVGQPWELAIRGAAHNLREFDDFEQFSSKFSPGAFLPMMIDDEVYAMPETQDFYVLFYREDIMEQLDIPIPDTWDDVANILPELQRFGMNFYVPLSGTAGIKPFMFTAPFIYQNGGEIYSENGMQTAIDSQGAVDGMQFMTDLYTLYSLPLQVPNFYNSFRYGELPIGIANFQTYVQLLSAAPEIRNSWTIAPHPGVLKEDGTVDRSAPGSAQGGMIFEKSEKKEEGWDFMKWWMSEDTQVEFATNLQTLFGPEYMWHTANLDAFEELPWQEEHKSVILEQWEYLKEVPKIPGSYMVEREISNAWTDTVFYGQNVRASLDYSVITANREIRRKMEEFNYIEDGEIVEPYRVPQLETVKEWMNQNDEE</sequence>
<dbReference type="EMBL" id="FNYW01000002">
    <property type="protein sequence ID" value="SEI53607.1"/>
    <property type="molecule type" value="Genomic_DNA"/>
</dbReference>
<reference evidence="3" key="1">
    <citation type="submission" date="2016-10" db="EMBL/GenBank/DDBJ databases">
        <authorList>
            <person name="Varghese N."/>
            <person name="Submissions S."/>
        </authorList>
    </citation>
    <scope>NUCLEOTIDE SEQUENCE [LARGE SCALE GENOMIC DNA]</scope>
    <source>
        <strain evidence="3">DSM 25751</strain>
    </source>
</reference>
<dbReference type="STRING" id="1130080.SAMN04488113_102136"/>
<dbReference type="InterPro" id="IPR006059">
    <property type="entry name" value="SBP"/>
</dbReference>
<dbReference type="InterPro" id="IPR050490">
    <property type="entry name" value="Bact_solute-bd_prot1"/>
</dbReference>
<name>A0A1H6RM36_9LACT</name>
<keyword evidence="1" id="KW-0732">Signal</keyword>
<keyword evidence="3" id="KW-1185">Reference proteome</keyword>
<dbReference type="AlphaFoldDB" id="A0A1H6RM36"/>
<dbReference type="Proteomes" id="UP000198564">
    <property type="component" value="Unassembled WGS sequence"/>
</dbReference>
<gene>
    <name evidence="2" type="ORF">SAMN04488113_102136</name>
</gene>